<dbReference type="Proteomes" id="UP001221411">
    <property type="component" value="Unassembled WGS sequence"/>
</dbReference>
<feature type="chain" id="PRO_5045093128" description="Lipoprotein" evidence="1">
    <location>
        <begin position="26"/>
        <end position="168"/>
    </location>
</feature>
<sequence>MRVRPELRHLLAAAFGLLVGSFASACGTDAVGIDACREIESARCEATQACGATEAEATYCIDLYRDQCLHGFQSGKEPGADATARCVEAVRAVAACARAGAASMADCAAEPLVAAADPAAITPCVVLTRKPEQLADCAFVAKAADTGTTTLSMNDAGDASDTGDAAME</sequence>
<reference evidence="2 3" key="1">
    <citation type="submission" date="2022-11" db="EMBL/GenBank/DDBJ databases">
        <title>Minimal conservation of predation-associated metabolite biosynthetic gene clusters underscores biosynthetic potential of Myxococcota including descriptions for ten novel species: Archangium lansinium sp. nov., Myxococcus landrumus sp. nov., Nannocystis bai.</title>
        <authorList>
            <person name="Ahearne A."/>
            <person name="Stevens C."/>
            <person name="Dowd S."/>
        </authorList>
    </citation>
    <scope>NUCLEOTIDE SEQUENCE [LARGE SCALE GENOMIC DNA]</scope>
    <source>
        <strain evidence="2 3">RJM3</strain>
    </source>
</reference>
<keyword evidence="3" id="KW-1185">Reference proteome</keyword>
<evidence type="ECO:0008006" key="4">
    <source>
        <dbReference type="Google" id="ProtNLM"/>
    </source>
</evidence>
<evidence type="ECO:0000313" key="3">
    <source>
        <dbReference type="Proteomes" id="UP001221411"/>
    </source>
</evidence>
<keyword evidence="1" id="KW-0732">Signal</keyword>
<evidence type="ECO:0000256" key="1">
    <source>
        <dbReference type="SAM" id="SignalP"/>
    </source>
</evidence>
<dbReference type="EMBL" id="JAQNDO010000001">
    <property type="protein sequence ID" value="MDC0745281.1"/>
    <property type="molecule type" value="Genomic_DNA"/>
</dbReference>
<organism evidence="2 3">
    <name type="scientific">Polyangium mundeleinium</name>
    <dbReference type="NCBI Taxonomy" id="2995306"/>
    <lineage>
        <taxon>Bacteria</taxon>
        <taxon>Pseudomonadati</taxon>
        <taxon>Myxococcota</taxon>
        <taxon>Polyangia</taxon>
        <taxon>Polyangiales</taxon>
        <taxon>Polyangiaceae</taxon>
        <taxon>Polyangium</taxon>
    </lineage>
</organism>
<accession>A0ABT5EU29</accession>
<dbReference type="RefSeq" id="WP_271922611.1">
    <property type="nucleotide sequence ID" value="NZ_JAQNDO010000001.1"/>
</dbReference>
<feature type="signal peptide" evidence="1">
    <location>
        <begin position="1"/>
        <end position="25"/>
    </location>
</feature>
<proteinExistence type="predicted"/>
<comment type="caution">
    <text evidence="2">The sequence shown here is derived from an EMBL/GenBank/DDBJ whole genome shotgun (WGS) entry which is preliminary data.</text>
</comment>
<gene>
    <name evidence="2" type="ORF">POL67_28370</name>
</gene>
<evidence type="ECO:0000313" key="2">
    <source>
        <dbReference type="EMBL" id="MDC0745281.1"/>
    </source>
</evidence>
<name>A0ABT5EU29_9BACT</name>
<protein>
    <recommendedName>
        <fullName evidence="4">Lipoprotein</fullName>
    </recommendedName>
</protein>
<dbReference type="PROSITE" id="PS51257">
    <property type="entry name" value="PROKAR_LIPOPROTEIN"/>
    <property type="match status" value="1"/>
</dbReference>